<keyword evidence="1" id="KW-0472">Membrane</keyword>
<dbReference type="InterPro" id="IPR029787">
    <property type="entry name" value="Nucleotide_cyclase"/>
</dbReference>
<dbReference type="eggNOG" id="COG4252">
    <property type="taxonomic scope" value="Bacteria"/>
</dbReference>
<dbReference type="SUPFAM" id="SSF55073">
    <property type="entry name" value="Nucleotide cyclase"/>
    <property type="match status" value="1"/>
</dbReference>
<dbReference type="RefSeq" id="WP_014160021.1">
    <property type="nucleotide sequence ID" value="NC_016147.2"/>
</dbReference>
<feature type="transmembrane region" description="Helical" evidence="1">
    <location>
        <begin position="307"/>
        <end position="325"/>
    </location>
</feature>
<accession>G7UR33</accession>
<organism evidence="4 5">
    <name type="scientific">Pseudoxanthomonas spadix (strain BD-a59)</name>
    <dbReference type="NCBI Taxonomy" id="1045855"/>
    <lineage>
        <taxon>Bacteria</taxon>
        <taxon>Pseudomonadati</taxon>
        <taxon>Pseudomonadota</taxon>
        <taxon>Gammaproteobacteria</taxon>
        <taxon>Lysobacterales</taxon>
        <taxon>Lysobacteraceae</taxon>
        <taxon>Pseudoxanthomonas</taxon>
    </lineage>
</organism>
<name>G7UR33_PSEUP</name>
<evidence type="ECO:0000259" key="2">
    <source>
        <dbReference type="SMART" id="SM00267"/>
    </source>
</evidence>
<dbReference type="InterPro" id="IPR007890">
    <property type="entry name" value="CHASE2"/>
</dbReference>
<dbReference type="SMART" id="SM01080">
    <property type="entry name" value="CHASE2"/>
    <property type="match status" value="1"/>
</dbReference>
<dbReference type="InterPro" id="IPR000160">
    <property type="entry name" value="GGDEF_dom"/>
</dbReference>
<dbReference type="Pfam" id="PF05226">
    <property type="entry name" value="CHASE2"/>
    <property type="match status" value="1"/>
</dbReference>
<keyword evidence="5" id="KW-1185">Reference proteome</keyword>
<dbReference type="HOGENOM" id="CLU_035794_0_0_6"/>
<dbReference type="Proteomes" id="UP000005870">
    <property type="component" value="Chromosome"/>
</dbReference>
<dbReference type="SMART" id="SM00267">
    <property type="entry name" value="GGDEF"/>
    <property type="match status" value="1"/>
</dbReference>
<dbReference type="KEGG" id="psd:DSC_05965"/>
<dbReference type="Pfam" id="PF00990">
    <property type="entry name" value="GGDEF"/>
    <property type="match status" value="1"/>
</dbReference>
<dbReference type="STRING" id="1045855.DSC_05965"/>
<dbReference type="Gene3D" id="3.30.70.270">
    <property type="match status" value="1"/>
</dbReference>
<gene>
    <name evidence="4" type="ordered locus">DSC_05965</name>
</gene>
<proteinExistence type="predicted"/>
<feature type="domain" description="GGDEF" evidence="2">
    <location>
        <begin position="373"/>
        <end position="532"/>
    </location>
</feature>
<evidence type="ECO:0000313" key="4">
    <source>
        <dbReference type="EMBL" id="AER55844.1"/>
    </source>
</evidence>
<sequence length="537" mass="56405">MRPLTRSLRRTHGQVRARVLAALGAVALLVLLTLSEVTLPLDQALFDLAARNGRQQGNHQVVVVAIDPDSIARLGPWPWPRHQLAQLVDRLSAAGTRAIGLHLLLAQPSLYDPRGDALLAQAMVRDGAVVMPVVAEPASPNAPATAILPAPELMAAAAGLGHTEVITDQNGMGRRLALHAGLGLPDWPAFALVLKDLAQASTPPPQPRALFEGPSPTPQDWVRADTVLVPDSGSAGDIARVSAAAVLAGAVGPEAFAGRIAIIGRTDLGPDQRLSLPGAPGSLARVEFQAHALARLLEGSAVWPMPVGPQLLLSTVLVTLPLLLLGLPGLRGLWFPMTLVLVLLMSWTLLRAGVWFPPTPALLVLGLGLAAGARSAWQRARRRGLTDPETGVANRLCFENRLESETRRARREGRPLSLLLIEARSTSSHAPGSGGDLAAAMASGLRLRAQAPQDLIARLDASRFAALLPGTALHVAAALATALMVDLEGRPGRPGPATAGRALRMGLASLQPEDARGADLLLRATRDLVTVRDPIAR</sequence>
<evidence type="ECO:0000259" key="3">
    <source>
        <dbReference type="SMART" id="SM01080"/>
    </source>
</evidence>
<keyword evidence="1" id="KW-1133">Transmembrane helix</keyword>
<evidence type="ECO:0000313" key="5">
    <source>
        <dbReference type="Proteomes" id="UP000005870"/>
    </source>
</evidence>
<dbReference type="EMBL" id="CP003093">
    <property type="protein sequence ID" value="AER55844.1"/>
    <property type="molecule type" value="Genomic_DNA"/>
</dbReference>
<feature type="domain" description="CHASE2" evidence="3">
    <location>
        <begin position="38"/>
        <end position="325"/>
    </location>
</feature>
<dbReference type="AlphaFoldDB" id="G7UR33"/>
<reference evidence="4 5" key="1">
    <citation type="journal article" date="2012" name="J. Bacteriol.">
        <title>Complete Genome Sequence of the BTEX-Degrading Bacterium Pseudoxanthomonas spadix BD-a59.</title>
        <authorList>
            <person name="Lee S.H."/>
            <person name="Jin H.M."/>
            <person name="Lee H.J."/>
            <person name="Kim J.M."/>
            <person name="Jeon C.O."/>
        </authorList>
    </citation>
    <scope>NUCLEOTIDE SEQUENCE [LARGE SCALE GENOMIC DNA]</scope>
    <source>
        <strain evidence="4 5">BD-a59</strain>
    </source>
</reference>
<feature type="transmembrane region" description="Helical" evidence="1">
    <location>
        <begin position="355"/>
        <end position="373"/>
    </location>
</feature>
<feature type="transmembrane region" description="Helical" evidence="1">
    <location>
        <begin position="332"/>
        <end position="349"/>
    </location>
</feature>
<keyword evidence="1" id="KW-0812">Transmembrane</keyword>
<dbReference type="OrthoDB" id="9803824at2"/>
<evidence type="ECO:0000256" key="1">
    <source>
        <dbReference type="SAM" id="Phobius"/>
    </source>
</evidence>
<dbReference type="InterPro" id="IPR043128">
    <property type="entry name" value="Rev_trsase/Diguanyl_cyclase"/>
</dbReference>
<protein>
    <submittedName>
        <fullName evidence="4">Chase2 sensor-containing diguanylate cyclase</fullName>
    </submittedName>
</protein>
<dbReference type="eggNOG" id="COG3706">
    <property type="taxonomic scope" value="Bacteria"/>
</dbReference>